<organism evidence="1 2">
    <name type="scientific">Knipowitschia caucasica</name>
    <name type="common">Caucasian dwarf goby</name>
    <name type="synonym">Pomatoschistus caucasicus</name>
    <dbReference type="NCBI Taxonomy" id="637954"/>
    <lineage>
        <taxon>Eukaryota</taxon>
        <taxon>Metazoa</taxon>
        <taxon>Chordata</taxon>
        <taxon>Craniata</taxon>
        <taxon>Vertebrata</taxon>
        <taxon>Euteleostomi</taxon>
        <taxon>Actinopterygii</taxon>
        <taxon>Neopterygii</taxon>
        <taxon>Teleostei</taxon>
        <taxon>Neoteleostei</taxon>
        <taxon>Acanthomorphata</taxon>
        <taxon>Gobiaria</taxon>
        <taxon>Gobiiformes</taxon>
        <taxon>Gobioidei</taxon>
        <taxon>Gobiidae</taxon>
        <taxon>Gobiinae</taxon>
        <taxon>Knipowitschia</taxon>
    </lineage>
</organism>
<sequence length="100" mass="11151">MDGLKQPQHRPLKCYVLPHPRHPHDEGVSAGDEILQLNGKDSLCLTFSDMKTAFSKASLSLTVSTLPPVDRRQLCFLPPRRSGAEDDLYTDIFSQSQGEL</sequence>
<dbReference type="AlphaFoldDB" id="A0AAV2J3W7"/>
<reference evidence="1 2" key="1">
    <citation type="submission" date="2024-04" db="EMBL/GenBank/DDBJ databases">
        <authorList>
            <person name="Waldvogel A.-M."/>
            <person name="Schoenle A."/>
        </authorList>
    </citation>
    <scope>NUCLEOTIDE SEQUENCE [LARGE SCALE GENOMIC DNA]</scope>
</reference>
<name>A0AAV2J3W7_KNICA</name>
<proteinExistence type="predicted"/>
<dbReference type="EMBL" id="OZ035832">
    <property type="protein sequence ID" value="CAL1572356.1"/>
    <property type="molecule type" value="Genomic_DNA"/>
</dbReference>
<evidence type="ECO:0008006" key="3">
    <source>
        <dbReference type="Google" id="ProtNLM"/>
    </source>
</evidence>
<gene>
    <name evidence="1" type="ORF">KC01_LOCUS4395</name>
</gene>
<protein>
    <recommendedName>
        <fullName evidence="3">PDZ domain-containing protein</fullName>
    </recommendedName>
</protein>
<accession>A0AAV2J3W7</accession>
<dbReference type="Proteomes" id="UP001497482">
    <property type="component" value="Chromosome 10"/>
</dbReference>
<keyword evidence="2" id="KW-1185">Reference proteome</keyword>
<evidence type="ECO:0000313" key="2">
    <source>
        <dbReference type="Proteomes" id="UP001497482"/>
    </source>
</evidence>
<evidence type="ECO:0000313" key="1">
    <source>
        <dbReference type="EMBL" id="CAL1572356.1"/>
    </source>
</evidence>